<dbReference type="NCBIfam" id="TIGR03086">
    <property type="entry name" value="TIGR03086 family metal-binding protein"/>
    <property type="match status" value="1"/>
</dbReference>
<accession>A0A370H8E7</accession>
<dbReference type="Pfam" id="PF11716">
    <property type="entry name" value="MDMPI_N"/>
    <property type="match status" value="1"/>
</dbReference>
<feature type="domain" description="Mycothiol-dependent maleylpyruvate isomerase metal-binding" evidence="1">
    <location>
        <begin position="23"/>
        <end position="147"/>
    </location>
</feature>
<dbReference type="SUPFAM" id="SSF109854">
    <property type="entry name" value="DinB/YfiT-like putative metalloenzymes"/>
    <property type="match status" value="1"/>
</dbReference>
<dbReference type="AlphaFoldDB" id="A0A370H8E7"/>
<keyword evidence="3" id="KW-1185">Reference proteome</keyword>
<dbReference type="RefSeq" id="WP_068013325.1">
    <property type="nucleotide sequence ID" value="NZ_QQAZ01000003.1"/>
</dbReference>
<evidence type="ECO:0000313" key="2">
    <source>
        <dbReference type="EMBL" id="RDI52948.1"/>
    </source>
</evidence>
<dbReference type="OrthoDB" id="5185819at2"/>
<dbReference type="InterPro" id="IPR017517">
    <property type="entry name" value="Maleyloyr_isom"/>
</dbReference>
<dbReference type="STRING" id="1210089.GCA_001613165_00498"/>
<evidence type="ECO:0000259" key="1">
    <source>
        <dbReference type="Pfam" id="PF11716"/>
    </source>
</evidence>
<dbReference type="InterPro" id="IPR034660">
    <property type="entry name" value="DinB/YfiT-like"/>
</dbReference>
<evidence type="ECO:0000313" key="3">
    <source>
        <dbReference type="Proteomes" id="UP000255355"/>
    </source>
</evidence>
<dbReference type="NCBIfam" id="TIGR03083">
    <property type="entry name" value="maleylpyruvate isomerase family mycothiol-dependent enzyme"/>
    <property type="match status" value="1"/>
</dbReference>
<comment type="caution">
    <text evidence="2">The sequence shown here is derived from an EMBL/GenBank/DDBJ whole genome shotgun (WGS) entry which is preliminary data.</text>
</comment>
<protein>
    <submittedName>
        <fullName evidence="2">Uncharacterized protein (TIGR03086 family)</fullName>
    </submittedName>
</protein>
<name>A0A370H8E7_9NOCA</name>
<dbReference type="InterPro" id="IPR017520">
    <property type="entry name" value="CHP03086"/>
</dbReference>
<organism evidence="2 3">
    <name type="scientific">Nocardia mexicana</name>
    <dbReference type="NCBI Taxonomy" id="279262"/>
    <lineage>
        <taxon>Bacteria</taxon>
        <taxon>Bacillati</taxon>
        <taxon>Actinomycetota</taxon>
        <taxon>Actinomycetes</taxon>
        <taxon>Mycobacteriales</taxon>
        <taxon>Nocardiaceae</taxon>
        <taxon>Nocardia</taxon>
    </lineage>
</organism>
<dbReference type="EMBL" id="QQAZ01000003">
    <property type="protein sequence ID" value="RDI52948.1"/>
    <property type="molecule type" value="Genomic_DNA"/>
</dbReference>
<gene>
    <name evidence="2" type="ORF">DFR68_103336</name>
</gene>
<dbReference type="InterPro" id="IPR024344">
    <property type="entry name" value="MDMPI_metal-binding"/>
</dbReference>
<proteinExistence type="predicted"/>
<dbReference type="Proteomes" id="UP000255355">
    <property type="component" value="Unassembled WGS sequence"/>
</dbReference>
<dbReference type="GO" id="GO:0046872">
    <property type="term" value="F:metal ion binding"/>
    <property type="evidence" value="ECO:0007669"/>
    <property type="project" value="InterPro"/>
</dbReference>
<sequence>MNTSPQTSSAPATALAPVWRDVLAASHRALTDVVAGIGAGQWELPTPCADWTVTQVIQHAAGDQRAYAKFLGIGTGPDYDPFAPSGALDGTAAELVSVAIEETAAAWATVADDTEIVPTPLPHGELPTPVAAVMCALDAAVHAWDIAMATGQPSPLDDEMAGHLLTAATGLIEPLRQWGAYAAVVAPESGDTALDRLLRYLGRAPRG</sequence>
<reference evidence="2 3" key="1">
    <citation type="submission" date="2018-07" db="EMBL/GenBank/DDBJ databases">
        <title>Genomic Encyclopedia of Type Strains, Phase IV (KMG-IV): sequencing the most valuable type-strain genomes for metagenomic binning, comparative biology and taxonomic classification.</title>
        <authorList>
            <person name="Goeker M."/>
        </authorList>
    </citation>
    <scope>NUCLEOTIDE SEQUENCE [LARGE SCALE GENOMIC DNA]</scope>
    <source>
        <strain evidence="2 3">DSM 44952</strain>
    </source>
</reference>
<dbReference type="Gene3D" id="1.20.120.450">
    <property type="entry name" value="dinb family like domain"/>
    <property type="match status" value="1"/>
</dbReference>